<dbReference type="PANTHER" id="PTHR40903">
    <property type="entry name" value="GLYCINE-RICH CELL WALL STRUCTURAL PROTEIN 1-LIKE"/>
    <property type="match status" value="1"/>
</dbReference>
<reference evidence="4 5" key="1">
    <citation type="submission" date="2021-04" db="EMBL/GenBank/DDBJ databases">
        <authorList>
            <person name="Rakotoarivonina H."/>
        </authorList>
    </citation>
    <scope>NUCLEOTIDE SEQUENCE [LARGE SCALE GENOMIC DNA]</scope>
    <source>
        <strain evidence="4 5">XE</strain>
    </source>
</reference>
<feature type="coiled-coil region" evidence="1">
    <location>
        <begin position="224"/>
        <end position="258"/>
    </location>
</feature>
<evidence type="ECO:0008006" key="6">
    <source>
        <dbReference type="Google" id="ProtNLM"/>
    </source>
</evidence>
<feature type="compositionally biased region" description="Gly residues" evidence="2">
    <location>
        <begin position="446"/>
        <end position="503"/>
    </location>
</feature>
<gene>
    <name evidence="4" type="primary">txxe 1711</name>
    <name evidence="4" type="ORF">TXXE_08470</name>
</gene>
<keyword evidence="3" id="KW-0812">Transmembrane</keyword>
<dbReference type="EMBL" id="CAJRAY010000038">
    <property type="protein sequence ID" value="CAG5085037.1"/>
    <property type="molecule type" value="Genomic_DNA"/>
</dbReference>
<evidence type="ECO:0000313" key="5">
    <source>
        <dbReference type="Proteomes" id="UP000681526"/>
    </source>
</evidence>
<keyword evidence="3" id="KW-0472">Membrane</keyword>
<keyword evidence="1" id="KW-0175">Coiled coil</keyword>
<sequence>MSRSTHQPQLLQLLKPVRRRLMAVRLVRRAAAGLLAGSCAGVLLLAAARFLPIADAPIIAAALAALGIAAGAAASFRPRIDERAAAREMDRAGTRDAVVTALDLLHLNTPIARLQRADAEAAAARFASGLSERIPWPRGRERRRYLLGLAAVWCAAVILLLLPNPMDERLSARAALSGEIVSVEQALDELGQSGGLSEQERKALTEPLNRLREQTLRTEPDALRAQWEAAEREIARLAAELKQELQATRALAQELQRTPEFGELGQALERGDRRGVAEAAERLGSSFARLGPEQRKALADRLRELAGQSPEAGEDALREALERAADALENGEPEAAAEAIGQAMEGALSAEMLQALAEQAASALAAAGSRLGLDAAGSSGSSGWDGIADAGADGGGGGTDSPDGGQPGSEGSQPGSGQSGGGSGQNGSSGGSAGGGSEGSGSESPSGGGSGGSGTGSSDGKGSGSSAGSGAGGGPGNGAGRGSGIGNGRGSGTGGGAGLGSGGRKLVTTPRIHEGEGDVTTDGGPASGGAVTEGGSSPVVDGGVRSYEEVYASYEADARRALSAGTLPPSLKERVKNYFDEIQPDR</sequence>
<dbReference type="Proteomes" id="UP000681526">
    <property type="component" value="Unassembled WGS sequence"/>
</dbReference>
<feature type="transmembrane region" description="Helical" evidence="3">
    <location>
        <begin position="30"/>
        <end position="51"/>
    </location>
</feature>
<evidence type="ECO:0000256" key="3">
    <source>
        <dbReference type="SAM" id="Phobius"/>
    </source>
</evidence>
<feature type="compositionally biased region" description="Gly residues" evidence="2">
    <location>
        <begin position="417"/>
        <end position="439"/>
    </location>
</feature>
<comment type="caution">
    <text evidence="4">The sequence shown here is derived from an EMBL/GenBank/DDBJ whole genome shotgun (WGS) entry which is preliminary data.</text>
</comment>
<accession>A0ABM8V3G9</accession>
<dbReference type="PANTHER" id="PTHR40903:SF1">
    <property type="entry name" value="HYPHALLY REGULATED CELL WALL PROTEIN 3"/>
    <property type="match status" value="1"/>
</dbReference>
<organism evidence="4 5">
    <name type="scientific">Thermobacillus xylanilyticus</name>
    <dbReference type="NCBI Taxonomy" id="76633"/>
    <lineage>
        <taxon>Bacteria</taxon>
        <taxon>Bacillati</taxon>
        <taxon>Bacillota</taxon>
        <taxon>Bacilli</taxon>
        <taxon>Bacillales</taxon>
        <taxon>Paenibacillaceae</taxon>
        <taxon>Thermobacillus</taxon>
    </lineage>
</organism>
<feature type="region of interest" description="Disordered" evidence="2">
    <location>
        <begin position="374"/>
        <end position="542"/>
    </location>
</feature>
<name>A0ABM8V3G9_THEXY</name>
<feature type="compositionally biased region" description="Low complexity" evidence="2">
    <location>
        <begin position="400"/>
        <end position="416"/>
    </location>
</feature>
<keyword evidence="5" id="KW-1185">Reference proteome</keyword>
<feature type="transmembrane region" description="Helical" evidence="3">
    <location>
        <begin position="57"/>
        <end position="76"/>
    </location>
</feature>
<evidence type="ECO:0000256" key="2">
    <source>
        <dbReference type="SAM" id="MobiDB-lite"/>
    </source>
</evidence>
<protein>
    <recommendedName>
        <fullName evidence="6">DUF4175 domain-containing protein</fullName>
    </recommendedName>
</protein>
<dbReference type="RefSeq" id="WP_213484227.1">
    <property type="nucleotide sequence ID" value="NZ_CAJRAY010000038.1"/>
</dbReference>
<evidence type="ECO:0000313" key="4">
    <source>
        <dbReference type="EMBL" id="CAG5085037.1"/>
    </source>
</evidence>
<keyword evidence="3" id="KW-1133">Transmembrane helix</keyword>
<feature type="compositionally biased region" description="Low complexity" evidence="2">
    <location>
        <begin position="374"/>
        <end position="391"/>
    </location>
</feature>
<feature type="transmembrane region" description="Helical" evidence="3">
    <location>
        <begin position="145"/>
        <end position="163"/>
    </location>
</feature>
<proteinExistence type="predicted"/>
<evidence type="ECO:0000256" key="1">
    <source>
        <dbReference type="SAM" id="Coils"/>
    </source>
</evidence>